<dbReference type="Pfam" id="PF00486">
    <property type="entry name" value="Trans_reg_C"/>
    <property type="match status" value="1"/>
</dbReference>
<keyword evidence="4 7" id="KW-0238">DNA-binding</keyword>
<dbReference type="Pfam" id="PF00072">
    <property type="entry name" value="Response_reg"/>
    <property type="match status" value="1"/>
</dbReference>
<dbReference type="GO" id="GO:0032993">
    <property type="term" value="C:protein-DNA complex"/>
    <property type="evidence" value="ECO:0007669"/>
    <property type="project" value="TreeGrafter"/>
</dbReference>
<gene>
    <name evidence="10" type="ORF">H8707_12815</name>
</gene>
<dbReference type="PANTHER" id="PTHR48111:SF1">
    <property type="entry name" value="TWO-COMPONENT RESPONSE REGULATOR ORR33"/>
    <property type="match status" value="1"/>
</dbReference>
<dbReference type="GO" id="GO:0005829">
    <property type="term" value="C:cytosol"/>
    <property type="evidence" value="ECO:0007669"/>
    <property type="project" value="TreeGrafter"/>
</dbReference>
<feature type="modified residue" description="4-aspartylphosphate" evidence="6">
    <location>
        <position position="50"/>
    </location>
</feature>
<dbReference type="Gene3D" id="1.10.10.10">
    <property type="entry name" value="Winged helix-like DNA-binding domain superfamily/Winged helix DNA-binding domain"/>
    <property type="match status" value="1"/>
</dbReference>
<dbReference type="PROSITE" id="PS50110">
    <property type="entry name" value="RESPONSE_REGULATORY"/>
    <property type="match status" value="1"/>
</dbReference>
<dbReference type="Proteomes" id="UP000601171">
    <property type="component" value="Unassembled WGS sequence"/>
</dbReference>
<dbReference type="PANTHER" id="PTHR48111">
    <property type="entry name" value="REGULATOR OF RPOS"/>
    <property type="match status" value="1"/>
</dbReference>
<dbReference type="InterPro" id="IPR011006">
    <property type="entry name" value="CheY-like_superfamily"/>
</dbReference>
<evidence type="ECO:0000259" key="8">
    <source>
        <dbReference type="PROSITE" id="PS50110"/>
    </source>
</evidence>
<dbReference type="CDD" id="cd17574">
    <property type="entry name" value="REC_OmpR"/>
    <property type="match status" value="1"/>
</dbReference>
<feature type="domain" description="OmpR/PhoB-type" evidence="9">
    <location>
        <begin position="122"/>
        <end position="219"/>
    </location>
</feature>
<dbReference type="SMART" id="SM00862">
    <property type="entry name" value="Trans_reg_C"/>
    <property type="match status" value="1"/>
</dbReference>
<reference evidence="10" key="1">
    <citation type="submission" date="2020-08" db="EMBL/GenBank/DDBJ databases">
        <title>Genome public.</title>
        <authorList>
            <person name="Liu C."/>
            <person name="Sun Q."/>
        </authorList>
    </citation>
    <scope>NUCLEOTIDE SEQUENCE</scope>
    <source>
        <strain evidence="10">BX21</strain>
    </source>
</reference>
<dbReference type="GO" id="GO:0000156">
    <property type="term" value="F:phosphorelay response regulator activity"/>
    <property type="evidence" value="ECO:0007669"/>
    <property type="project" value="TreeGrafter"/>
</dbReference>
<dbReference type="CDD" id="cd00383">
    <property type="entry name" value="trans_reg_C"/>
    <property type="match status" value="1"/>
</dbReference>
<evidence type="ECO:0000256" key="1">
    <source>
        <dbReference type="ARBA" id="ARBA00022553"/>
    </source>
</evidence>
<name>A0A926IL19_9FIRM</name>
<dbReference type="GO" id="GO:0000976">
    <property type="term" value="F:transcription cis-regulatory region binding"/>
    <property type="evidence" value="ECO:0007669"/>
    <property type="project" value="TreeGrafter"/>
</dbReference>
<dbReference type="PROSITE" id="PS51755">
    <property type="entry name" value="OMPR_PHOB"/>
    <property type="match status" value="1"/>
</dbReference>
<dbReference type="InterPro" id="IPR039420">
    <property type="entry name" value="WalR-like"/>
</dbReference>
<dbReference type="InterPro" id="IPR001789">
    <property type="entry name" value="Sig_transdc_resp-reg_receiver"/>
</dbReference>
<keyword evidence="11" id="KW-1185">Reference proteome</keyword>
<dbReference type="AlphaFoldDB" id="A0A926IL19"/>
<feature type="DNA-binding region" description="OmpR/PhoB-type" evidence="7">
    <location>
        <begin position="122"/>
        <end position="219"/>
    </location>
</feature>
<sequence length="221" mass="25706">MNFLIIDDDDNISFAIKKYLEKFNHKAFICMNIEATSELEIENFDFVILDLNLPDGSGFEYLKYLREGTNVPVLILTVRDQEQDILKAFDLGADDYLTKPFSLPILKARIDSIFKRLSSYEKSYLNFGELVLYTENKTAYLEDNLLDLGAIEYELLEILIKNQGLTLPRERILEKLWYSEKREVGDNALSVAIKRLRDKLGDYGKYINTVRGIGYCWENEL</sequence>
<keyword evidence="2" id="KW-0902">Two-component regulatory system</keyword>
<evidence type="ECO:0000256" key="6">
    <source>
        <dbReference type="PROSITE-ProRule" id="PRU00169"/>
    </source>
</evidence>
<organism evidence="10 11">
    <name type="scientific">Paratissierella segnis</name>
    <dbReference type="NCBI Taxonomy" id="2763679"/>
    <lineage>
        <taxon>Bacteria</taxon>
        <taxon>Bacillati</taxon>
        <taxon>Bacillota</taxon>
        <taxon>Tissierellia</taxon>
        <taxon>Tissierellales</taxon>
        <taxon>Tissierellaceae</taxon>
        <taxon>Paratissierella</taxon>
    </lineage>
</organism>
<dbReference type="SUPFAM" id="SSF52172">
    <property type="entry name" value="CheY-like"/>
    <property type="match status" value="1"/>
</dbReference>
<evidence type="ECO:0000256" key="5">
    <source>
        <dbReference type="ARBA" id="ARBA00023163"/>
    </source>
</evidence>
<dbReference type="Gene3D" id="3.40.50.2300">
    <property type="match status" value="1"/>
</dbReference>
<evidence type="ECO:0000256" key="3">
    <source>
        <dbReference type="ARBA" id="ARBA00023015"/>
    </source>
</evidence>
<keyword evidence="3" id="KW-0805">Transcription regulation</keyword>
<dbReference type="GO" id="GO:0006355">
    <property type="term" value="P:regulation of DNA-templated transcription"/>
    <property type="evidence" value="ECO:0007669"/>
    <property type="project" value="InterPro"/>
</dbReference>
<evidence type="ECO:0000256" key="4">
    <source>
        <dbReference type="ARBA" id="ARBA00023125"/>
    </source>
</evidence>
<accession>A0A926IL19</accession>
<keyword evidence="5" id="KW-0804">Transcription</keyword>
<dbReference type="Gene3D" id="6.10.250.690">
    <property type="match status" value="1"/>
</dbReference>
<proteinExistence type="predicted"/>
<comment type="caution">
    <text evidence="10">The sequence shown here is derived from an EMBL/GenBank/DDBJ whole genome shotgun (WGS) entry which is preliminary data.</text>
</comment>
<evidence type="ECO:0000256" key="2">
    <source>
        <dbReference type="ARBA" id="ARBA00023012"/>
    </source>
</evidence>
<dbReference type="EMBL" id="JACRTG010000030">
    <property type="protein sequence ID" value="MBC8589096.1"/>
    <property type="molecule type" value="Genomic_DNA"/>
</dbReference>
<evidence type="ECO:0000259" key="9">
    <source>
        <dbReference type="PROSITE" id="PS51755"/>
    </source>
</evidence>
<dbReference type="SMART" id="SM00448">
    <property type="entry name" value="REC"/>
    <property type="match status" value="1"/>
</dbReference>
<keyword evidence="1 6" id="KW-0597">Phosphoprotein</keyword>
<dbReference type="RefSeq" id="WP_262430559.1">
    <property type="nucleotide sequence ID" value="NZ_JACRTG010000030.1"/>
</dbReference>
<feature type="domain" description="Response regulatory" evidence="8">
    <location>
        <begin position="2"/>
        <end position="114"/>
    </location>
</feature>
<evidence type="ECO:0000313" key="11">
    <source>
        <dbReference type="Proteomes" id="UP000601171"/>
    </source>
</evidence>
<evidence type="ECO:0000313" key="10">
    <source>
        <dbReference type="EMBL" id="MBC8589096.1"/>
    </source>
</evidence>
<evidence type="ECO:0000256" key="7">
    <source>
        <dbReference type="PROSITE-ProRule" id="PRU01091"/>
    </source>
</evidence>
<dbReference type="InterPro" id="IPR036388">
    <property type="entry name" value="WH-like_DNA-bd_sf"/>
</dbReference>
<dbReference type="InterPro" id="IPR001867">
    <property type="entry name" value="OmpR/PhoB-type_DNA-bd"/>
</dbReference>
<protein>
    <submittedName>
        <fullName evidence="10">Response regulator transcription factor</fullName>
    </submittedName>
</protein>